<gene>
    <name evidence="2" type="ORF">TNIN_121891</name>
</gene>
<feature type="compositionally biased region" description="Basic and acidic residues" evidence="1">
    <location>
        <begin position="1"/>
        <end position="16"/>
    </location>
</feature>
<dbReference type="Proteomes" id="UP000886998">
    <property type="component" value="Unassembled WGS sequence"/>
</dbReference>
<dbReference type="EMBL" id="BMAV01001134">
    <property type="protein sequence ID" value="GFY38971.1"/>
    <property type="molecule type" value="Genomic_DNA"/>
</dbReference>
<sequence length="102" mass="11814">MESRDYFAIDQESEHGKNRKGGTISEERKLPRQPQPFSRVAFYCRRWNNSVPIHHRRFDIEQGRRRPRKSFRDWCSMTPGALVKSPSVRLGGVSGSISPLLS</sequence>
<evidence type="ECO:0000256" key="1">
    <source>
        <dbReference type="SAM" id="MobiDB-lite"/>
    </source>
</evidence>
<dbReference type="AlphaFoldDB" id="A0A8X7BNR5"/>
<keyword evidence="3" id="KW-1185">Reference proteome</keyword>
<name>A0A8X7BNR5_9ARAC</name>
<proteinExistence type="predicted"/>
<feature type="region of interest" description="Disordered" evidence="1">
    <location>
        <begin position="1"/>
        <end position="33"/>
    </location>
</feature>
<comment type="caution">
    <text evidence="2">The sequence shown here is derived from an EMBL/GenBank/DDBJ whole genome shotgun (WGS) entry which is preliminary data.</text>
</comment>
<protein>
    <submittedName>
        <fullName evidence="2">Uncharacterized protein</fullName>
    </submittedName>
</protein>
<organism evidence="2 3">
    <name type="scientific">Trichonephila inaurata madagascariensis</name>
    <dbReference type="NCBI Taxonomy" id="2747483"/>
    <lineage>
        <taxon>Eukaryota</taxon>
        <taxon>Metazoa</taxon>
        <taxon>Ecdysozoa</taxon>
        <taxon>Arthropoda</taxon>
        <taxon>Chelicerata</taxon>
        <taxon>Arachnida</taxon>
        <taxon>Araneae</taxon>
        <taxon>Araneomorphae</taxon>
        <taxon>Entelegynae</taxon>
        <taxon>Araneoidea</taxon>
        <taxon>Nephilidae</taxon>
        <taxon>Trichonephila</taxon>
        <taxon>Trichonephila inaurata</taxon>
    </lineage>
</organism>
<evidence type="ECO:0000313" key="2">
    <source>
        <dbReference type="EMBL" id="GFY38971.1"/>
    </source>
</evidence>
<accession>A0A8X7BNR5</accession>
<evidence type="ECO:0000313" key="3">
    <source>
        <dbReference type="Proteomes" id="UP000886998"/>
    </source>
</evidence>
<reference evidence="2" key="1">
    <citation type="submission" date="2020-08" db="EMBL/GenBank/DDBJ databases">
        <title>Multicomponent nature underlies the extraordinary mechanical properties of spider dragline silk.</title>
        <authorList>
            <person name="Kono N."/>
            <person name="Nakamura H."/>
            <person name="Mori M."/>
            <person name="Yoshida Y."/>
            <person name="Ohtoshi R."/>
            <person name="Malay A.D."/>
            <person name="Moran D.A.P."/>
            <person name="Tomita M."/>
            <person name="Numata K."/>
            <person name="Arakawa K."/>
        </authorList>
    </citation>
    <scope>NUCLEOTIDE SEQUENCE</scope>
</reference>